<dbReference type="GO" id="GO:0007076">
    <property type="term" value="P:mitotic chromosome condensation"/>
    <property type="evidence" value="ECO:0007669"/>
    <property type="project" value="InterPro"/>
</dbReference>
<evidence type="ECO:0000256" key="6">
    <source>
        <dbReference type="ARBA" id="ARBA00022490"/>
    </source>
</evidence>
<comment type="subcellular location">
    <subcellularLocation>
        <location evidence="1">Chromosome</location>
    </subcellularLocation>
    <subcellularLocation>
        <location evidence="2">Cytoplasm</location>
    </subcellularLocation>
</comment>
<evidence type="ECO:0000256" key="11">
    <source>
        <dbReference type="SAM" id="MobiDB-lite"/>
    </source>
</evidence>
<dbReference type="PANTHER" id="PTHR13108">
    <property type="entry name" value="CONDENSIN COMPLEX SUBUNIT 2"/>
    <property type="match status" value="1"/>
</dbReference>
<accession>A0A1Y1LM91</accession>
<keyword evidence="10" id="KW-0131">Cell cycle</keyword>
<proteinExistence type="inferred from homology"/>
<evidence type="ECO:0000313" key="12">
    <source>
        <dbReference type="EMBL" id="JAV74762.1"/>
    </source>
</evidence>
<evidence type="ECO:0000256" key="1">
    <source>
        <dbReference type="ARBA" id="ARBA00004286"/>
    </source>
</evidence>
<evidence type="ECO:0000256" key="3">
    <source>
        <dbReference type="ARBA" id="ARBA00009471"/>
    </source>
</evidence>
<feature type="compositionally biased region" description="Basic and acidic residues" evidence="11">
    <location>
        <begin position="174"/>
        <end position="186"/>
    </location>
</feature>
<keyword evidence="8" id="KW-0498">Mitosis</keyword>
<evidence type="ECO:0000256" key="10">
    <source>
        <dbReference type="ARBA" id="ARBA00023306"/>
    </source>
</evidence>
<dbReference type="EMBL" id="GEZM01051645">
    <property type="protein sequence ID" value="JAV74762.1"/>
    <property type="molecule type" value="Transcribed_RNA"/>
</dbReference>
<keyword evidence="7" id="KW-0132">Cell division</keyword>
<dbReference type="PANTHER" id="PTHR13108:SF9">
    <property type="entry name" value="CONDENSIN COMPLEX SUBUNIT 2"/>
    <property type="match status" value="1"/>
</dbReference>
<evidence type="ECO:0000256" key="4">
    <source>
        <dbReference type="ARBA" id="ARBA00016065"/>
    </source>
</evidence>
<evidence type="ECO:0000256" key="9">
    <source>
        <dbReference type="ARBA" id="ARBA00023067"/>
    </source>
</evidence>
<keyword evidence="9" id="KW-0226">DNA condensation</keyword>
<name>A0A1Y1LM91_PHOPY</name>
<dbReference type="GO" id="GO:0051301">
    <property type="term" value="P:cell division"/>
    <property type="evidence" value="ECO:0007669"/>
    <property type="project" value="UniProtKB-KW"/>
</dbReference>
<dbReference type="GO" id="GO:0000796">
    <property type="term" value="C:condensin complex"/>
    <property type="evidence" value="ECO:0007669"/>
    <property type="project" value="InterPro"/>
</dbReference>
<evidence type="ECO:0000256" key="7">
    <source>
        <dbReference type="ARBA" id="ARBA00022618"/>
    </source>
</evidence>
<evidence type="ECO:0000256" key="8">
    <source>
        <dbReference type="ARBA" id="ARBA00022776"/>
    </source>
</evidence>
<dbReference type="GO" id="GO:0003682">
    <property type="term" value="F:chromatin binding"/>
    <property type="evidence" value="ECO:0007669"/>
    <property type="project" value="TreeGrafter"/>
</dbReference>
<feature type="region of interest" description="Disordered" evidence="11">
    <location>
        <begin position="163"/>
        <end position="200"/>
    </location>
</feature>
<dbReference type="AlphaFoldDB" id="A0A1Y1LM91"/>
<evidence type="ECO:0000256" key="2">
    <source>
        <dbReference type="ARBA" id="ARBA00004496"/>
    </source>
</evidence>
<dbReference type="GO" id="GO:0005737">
    <property type="term" value="C:cytoplasm"/>
    <property type="evidence" value="ECO:0007669"/>
    <property type="project" value="UniProtKB-SubCell"/>
</dbReference>
<keyword evidence="5" id="KW-0158">Chromosome</keyword>
<evidence type="ECO:0000256" key="5">
    <source>
        <dbReference type="ARBA" id="ARBA00022454"/>
    </source>
</evidence>
<dbReference type="InterPro" id="IPR022816">
    <property type="entry name" value="Condensin_barren_su2"/>
</dbReference>
<keyword evidence="6" id="KW-0963">Cytoplasm</keyword>
<organism evidence="12">
    <name type="scientific">Photinus pyralis</name>
    <name type="common">Common eastern firefly</name>
    <name type="synonym">Lampyris pyralis</name>
    <dbReference type="NCBI Taxonomy" id="7054"/>
    <lineage>
        <taxon>Eukaryota</taxon>
        <taxon>Metazoa</taxon>
        <taxon>Ecdysozoa</taxon>
        <taxon>Arthropoda</taxon>
        <taxon>Hexapoda</taxon>
        <taxon>Insecta</taxon>
        <taxon>Pterygota</taxon>
        <taxon>Neoptera</taxon>
        <taxon>Endopterygota</taxon>
        <taxon>Coleoptera</taxon>
        <taxon>Polyphaga</taxon>
        <taxon>Elateriformia</taxon>
        <taxon>Elateroidea</taxon>
        <taxon>Lampyridae</taxon>
        <taxon>Lampyrinae</taxon>
        <taxon>Photinus</taxon>
    </lineage>
</organism>
<protein>
    <recommendedName>
        <fullName evidence="4">Condensin complex subunit 2</fullName>
    </recommendedName>
</protein>
<sequence length="681" mass="77570">MLQTSTPVCVRTPERNKLRKSVLLRDVTNVGSPMRRLSNLAHSVSHIAVDDDLERSSRRNEADIQKRVSNIGVQQSPMPTNENEIRDHFQICLKMYAENKISSKNAWSLKIIDYMRAVFSSKEQAKASLQVAGTSLDVGTKIYGIRVDDIHSDGLKLASNMARVNPEHDDDNEDRSSGDENKEGERPKKKKRPKRLLTDPKITVAKDPTSLLSDVSKLESVFFQTRLDLEASSTDNLFTNKLPMHLSGHKFMLLSDERSWPSCDGSADFTIDKFPMELAIPSKLEICAQFTNFEIDEWDPENENELLNYERTVTEDVVYDAEGIPIPELDGSVHDLFANAEPENNYASTDEEEINGIGQIALQNKTVAQIVNFQPGDNDNELYADDYSYSATIKLMGNKRITQVWAGPSHWKLKHIRPNMSRFSGQQEKQVAKSVKKVKIQPSFIDFLNGVSSLDKTKLYKCKRRATDESAYKCTLPQIFTNFNYKNSSFMLKPLQITNNISTQKVQQETIIDNEVQPYHYDNPNDSQYCSQNGAGGDDDADYDVMHEEELPPAAHQNCHGENLIDAPELIPKIYVPYALQAKKMDMRKLKTAVWKNLVSKTSNENIPDDDMYKREVLHSTFSNLYTHLPDRINEKMRQELSCPLAFVALLHLANEQNLQFQGQLDLTDFLIRQCKVFEKL</sequence>
<reference evidence="12" key="1">
    <citation type="journal article" date="2016" name="Sci. Rep.">
        <title>Molecular characterization of firefly nuptial gifts: a multi-omics approach sheds light on postcopulatory sexual selection.</title>
        <authorList>
            <person name="Al-Wathiqui N."/>
            <person name="Fallon T.R."/>
            <person name="South A."/>
            <person name="Weng J.K."/>
            <person name="Lewis S.M."/>
        </authorList>
    </citation>
    <scope>NUCLEOTIDE SEQUENCE</scope>
</reference>
<dbReference type="Pfam" id="PF05786">
    <property type="entry name" value="Cnd2"/>
    <property type="match status" value="1"/>
</dbReference>
<comment type="similarity">
    <text evidence="3">Belongs to the CND2 (condensin subunit 2) family.</text>
</comment>